<dbReference type="GO" id="GO:0051015">
    <property type="term" value="F:actin filament binding"/>
    <property type="evidence" value="ECO:0007669"/>
    <property type="project" value="InterPro"/>
</dbReference>
<feature type="domain" description="Calponin-homology (CH)" evidence="6">
    <location>
        <begin position="1258"/>
        <end position="1361"/>
    </location>
</feature>
<keyword evidence="2" id="KW-0677">Repeat</keyword>
<dbReference type="Proteomes" id="UP000695562">
    <property type="component" value="Unassembled WGS sequence"/>
</dbReference>
<dbReference type="Pfam" id="PF00307">
    <property type="entry name" value="CH"/>
    <property type="match status" value="3"/>
</dbReference>
<evidence type="ECO:0000256" key="2">
    <source>
        <dbReference type="ARBA" id="ARBA00022737"/>
    </source>
</evidence>
<dbReference type="GO" id="GO:0005737">
    <property type="term" value="C:cytoplasm"/>
    <property type="evidence" value="ECO:0007669"/>
    <property type="project" value="TreeGrafter"/>
</dbReference>
<feature type="coiled-coil region" evidence="5">
    <location>
        <begin position="159"/>
        <end position="295"/>
    </location>
</feature>
<feature type="domain" description="Calponin-homology (CH)" evidence="6">
    <location>
        <begin position="1374"/>
        <end position="1482"/>
    </location>
</feature>
<evidence type="ECO:0000256" key="5">
    <source>
        <dbReference type="SAM" id="Coils"/>
    </source>
</evidence>
<proteinExistence type="predicted"/>
<evidence type="ECO:0000313" key="7">
    <source>
        <dbReference type="EMBL" id="KAF2068759.1"/>
    </source>
</evidence>
<dbReference type="InterPro" id="IPR001715">
    <property type="entry name" value="CH_dom"/>
</dbReference>
<dbReference type="Gene3D" id="1.10.418.10">
    <property type="entry name" value="Calponin-like domain"/>
    <property type="match status" value="4"/>
</dbReference>
<dbReference type="GO" id="GO:0051017">
    <property type="term" value="P:actin filament bundle assembly"/>
    <property type="evidence" value="ECO:0007669"/>
    <property type="project" value="InterPro"/>
</dbReference>
<dbReference type="PROSITE" id="PS50021">
    <property type="entry name" value="CH"/>
    <property type="match status" value="3"/>
</dbReference>
<organism evidence="7 8">
    <name type="scientific">Polysphondylium violaceum</name>
    <dbReference type="NCBI Taxonomy" id="133409"/>
    <lineage>
        <taxon>Eukaryota</taxon>
        <taxon>Amoebozoa</taxon>
        <taxon>Evosea</taxon>
        <taxon>Eumycetozoa</taxon>
        <taxon>Dictyostelia</taxon>
        <taxon>Dictyosteliales</taxon>
        <taxon>Dictyosteliaceae</taxon>
        <taxon>Polysphondylium</taxon>
    </lineage>
</organism>
<dbReference type="OrthoDB" id="10255522at2759"/>
<keyword evidence="4" id="KW-0009">Actin-binding</keyword>
<keyword evidence="1" id="KW-0479">Metal-binding</keyword>
<dbReference type="SUPFAM" id="SSF47576">
    <property type="entry name" value="Calponin-homology domain, CH-domain"/>
    <property type="match status" value="1"/>
</dbReference>
<keyword evidence="3" id="KW-0106">Calcium</keyword>
<dbReference type="GO" id="GO:0032432">
    <property type="term" value="C:actin filament bundle"/>
    <property type="evidence" value="ECO:0007669"/>
    <property type="project" value="TreeGrafter"/>
</dbReference>
<evidence type="ECO:0000313" key="8">
    <source>
        <dbReference type="Proteomes" id="UP000695562"/>
    </source>
</evidence>
<dbReference type="PANTHER" id="PTHR19961:SF31">
    <property type="entry name" value="ACTIN BINDING PROTEIN"/>
    <property type="match status" value="1"/>
</dbReference>
<dbReference type="GO" id="GO:0005884">
    <property type="term" value="C:actin filament"/>
    <property type="evidence" value="ECO:0007669"/>
    <property type="project" value="TreeGrafter"/>
</dbReference>
<reference evidence="7" key="1">
    <citation type="submission" date="2020-01" db="EMBL/GenBank/DDBJ databases">
        <title>Development of genomics and gene disruption for Polysphondylium violaceum indicates a role for the polyketide synthase stlB in stalk morphogenesis.</title>
        <authorList>
            <person name="Narita B."/>
            <person name="Kawabe Y."/>
            <person name="Kin K."/>
            <person name="Saito T."/>
            <person name="Gibbs R."/>
            <person name="Kuspa A."/>
            <person name="Muzny D."/>
            <person name="Queller D."/>
            <person name="Richards S."/>
            <person name="Strassman J."/>
            <person name="Sucgang R."/>
            <person name="Worley K."/>
            <person name="Schaap P."/>
        </authorList>
    </citation>
    <scope>NUCLEOTIDE SEQUENCE</scope>
    <source>
        <strain evidence="7">QSvi11</strain>
    </source>
</reference>
<sequence>MSKKKENNLINQLNTSIGSGGNALGVNSTQSSGGSFVKSSSTSTMSPFSIVSLKNSPPGSPMSLHRFNNRTPPLENFNIKEKIQHLGWMGSPQSVSSNGRLRSNSMAIGSPGSTTFLQHQLDQIGVKLEEKEKDAQLAAEIGKMLLERNQELEDQILILTESEKKYIEALSQYDFLKNQNERLNENLKEATITNEMLVDQIKEEEEEKGKKFLSAHRSNSVSNVKLQKDIDDLIMELDQMRQQFTQKEKAFNKLRIEKEDLLEQISTFEKEYSQINEYNAQIETYKEKIKYLSIENKSLKSFSELNIKKSIIEEFNHLKDNFQISLDKLSQISNSMIKEYSSSNEKQLYVNTKQLLESIQCDQPIVFQVINRIQELDGGTVDRLNCSKEFTDDNNSSPTLETAPTNLIRSSILLIISLYLISKSVEFSDKLVKEKNSTKELLEDLNELKDKFHTCSKLNDKLELDKLENGNEIQQLKVQLTNLESTLTSLKDNHEKELQDLSSEKEKLQELLKSQSENTEQTDLIFSLKETISTLSNEVNTLLNEKEKILKDYMDSQSQIIEKEKIISNFTSSHSQTEESLSLCRKDLELKNNLLKEKSEELDTKVKELDQLSQNSFVEKDNLKNLLLQKNNEIEQLNGNNQALVLEIEKLKGQLQDVENKSKQESVLLNETMEKYKFESNQSSQELINQHQIKIQEWVDKYQNLYNEFVGLKDAKCQQCLDLKSIIEELKNQIEELKTQLLNLQQLKYESETKLENQLTNNLEKQQSVEKELLENHESTLKEMKDLLMAENSNVIDHIKNQHQLQINSYIQDIEKLKDDNQSLKDAQLKFDTEFNRFQQSSLETSSNCKFLEKENETLLSEISIFKDQLSKIDMERDLFREKENNISNQIQVLKSQVDEKNLQNSNLQQETHSLKLELESLKSLLSIKDNQIQSLMDLNSNEQEKIIKKEEIIAKPPIKEDKKEIEPTSSLSTIEPHNCQEKPLVDREKKLFRYINSLFEANIPLDCQICAFRCFNNGILFCNIINHFIPETIDNRALYKGESSLENQRNIRISLNCIKVLGGDSSFSTQKIIDGNGQEIINLTYHILFVGLLHKINLQNHPELVYLWKFNPEFENKKKAESWDSFIAYEPQIYLRKWINHYLKVEGKPIVKDLCPNTIFSDYQILACILKNIYPSDYQSGQFKLDEKNSIYQFILNKIFKSKQDEMIVFSDDIESNDFQKCLILLSQIFDTQSGLSLSKDIDCPIIEPDSPDLGPSSEEKACKSWLKTTIDINTSNLDDFQDGLLLLKALDKIAPGIVNWKSVNMNPTNTFSMTENCNYCVTLGKQLKFSLVGIAGKDFVDGIKKFLLSFVWQMMRYSVLRRVNLQGSNGIEMSESELISKMNKLVQKNSKKSSMKSFSDPSLRDGIFLLDLLDSIHHGSINYKEVKYGDDIESRKSNAKYIISVARRLGCTAIIFWEDIVEVKPNMIMTFLCDLMTAPLEI</sequence>
<keyword evidence="5" id="KW-0175">Coiled coil</keyword>
<dbReference type="GO" id="GO:0046872">
    <property type="term" value="F:metal ion binding"/>
    <property type="evidence" value="ECO:0007669"/>
    <property type="project" value="UniProtKB-KW"/>
</dbReference>
<dbReference type="InterPro" id="IPR036872">
    <property type="entry name" value="CH_dom_sf"/>
</dbReference>
<feature type="domain" description="Calponin-homology (CH)" evidence="6">
    <location>
        <begin position="986"/>
        <end position="1093"/>
    </location>
</feature>
<feature type="coiled-coil region" evidence="5">
    <location>
        <begin position="585"/>
        <end position="925"/>
    </location>
</feature>
<accession>A0A8J4V2H8</accession>
<gene>
    <name evidence="7" type="ORF">CYY_009918</name>
</gene>
<protein>
    <recommendedName>
        <fullName evidence="6">Calponin-homology (CH) domain-containing protein</fullName>
    </recommendedName>
</protein>
<evidence type="ECO:0000256" key="3">
    <source>
        <dbReference type="ARBA" id="ARBA00022837"/>
    </source>
</evidence>
<dbReference type="GO" id="GO:0051639">
    <property type="term" value="P:actin filament network formation"/>
    <property type="evidence" value="ECO:0007669"/>
    <property type="project" value="TreeGrafter"/>
</dbReference>
<comment type="caution">
    <text evidence="7">The sequence shown here is derived from an EMBL/GenBank/DDBJ whole genome shotgun (WGS) entry which is preliminary data.</text>
</comment>
<evidence type="ECO:0000256" key="4">
    <source>
        <dbReference type="ARBA" id="ARBA00023203"/>
    </source>
</evidence>
<dbReference type="PANTHER" id="PTHR19961">
    <property type="entry name" value="FIMBRIN/PLASTIN"/>
    <property type="match status" value="1"/>
</dbReference>
<dbReference type="FunFam" id="1.10.418.10:FF:000010">
    <property type="entry name" value="Plastin-3 isoform 1"/>
    <property type="match status" value="1"/>
</dbReference>
<dbReference type="SMART" id="SM00033">
    <property type="entry name" value="CH"/>
    <property type="match status" value="3"/>
</dbReference>
<keyword evidence="8" id="KW-1185">Reference proteome</keyword>
<feature type="coiled-coil region" evidence="5">
    <location>
        <begin position="428"/>
        <end position="552"/>
    </location>
</feature>
<name>A0A8J4V2H8_9MYCE</name>
<evidence type="ECO:0000259" key="6">
    <source>
        <dbReference type="PROSITE" id="PS50021"/>
    </source>
</evidence>
<evidence type="ECO:0000256" key="1">
    <source>
        <dbReference type="ARBA" id="ARBA00022723"/>
    </source>
</evidence>
<dbReference type="CDD" id="cd21219">
    <property type="entry name" value="CH_PLS_FIM_rpt3"/>
    <property type="match status" value="1"/>
</dbReference>
<dbReference type="InterPro" id="IPR039959">
    <property type="entry name" value="Fimbrin/Plastin"/>
</dbReference>
<dbReference type="EMBL" id="AJWJ01000852">
    <property type="protein sequence ID" value="KAF2068759.1"/>
    <property type="molecule type" value="Genomic_DNA"/>
</dbReference>